<evidence type="ECO:0000256" key="3">
    <source>
        <dbReference type="ARBA" id="ARBA00022989"/>
    </source>
</evidence>
<feature type="transmembrane region" description="Helical" evidence="6">
    <location>
        <begin position="206"/>
        <end position="231"/>
    </location>
</feature>
<dbReference type="PROSITE" id="PS50850">
    <property type="entry name" value="MFS"/>
    <property type="match status" value="1"/>
</dbReference>
<reference evidence="8 9" key="1">
    <citation type="journal article" date="2020" name="ISME J.">
        <title>Uncovering the hidden diversity of litter-decomposition mechanisms in mushroom-forming fungi.</title>
        <authorList>
            <person name="Floudas D."/>
            <person name="Bentzer J."/>
            <person name="Ahren D."/>
            <person name="Johansson T."/>
            <person name="Persson P."/>
            <person name="Tunlid A."/>
        </authorList>
    </citation>
    <scope>NUCLEOTIDE SEQUENCE [LARGE SCALE GENOMIC DNA]</scope>
    <source>
        <strain evidence="8 9">CBS 101986</strain>
    </source>
</reference>
<keyword evidence="4 6" id="KW-0472">Membrane</keyword>
<gene>
    <name evidence="8" type="ORF">D9619_003615</name>
</gene>
<dbReference type="InterPro" id="IPR020846">
    <property type="entry name" value="MFS_dom"/>
</dbReference>
<keyword evidence="3 6" id="KW-1133">Transmembrane helix</keyword>
<keyword evidence="9" id="KW-1185">Reference proteome</keyword>
<dbReference type="EMBL" id="JAACJJ010000056">
    <property type="protein sequence ID" value="KAF5312735.1"/>
    <property type="molecule type" value="Genomic_DNA"/>
</dbReference>
<evidence type="ECO:0000313" key="8">
    <source>
        <dbReference type="EMBL" id="KAF5312735.1"/>
    </source>
</evidence>
<feature type="transmembrane region" description="Helical" evidence="6">
    <location>
        <begin position="54"/>
        <end position="76"/>
    </location>
</feature>
<dbReference type="OrthoDB" id="10021397at2759"/>
<organism evidence="8 9">
    <name type="scientific">Psilocybe cf. subviscida</name>
    <dbReference type="NCBI Taxonomy" id="2480587"/>
    <lineage>
        <taxon>Eukaryota</taxon>
        <taxon>Fungi</taxon>
        <taxon>Dikarya</taxon>
        <taxon>Basidiomycota</taxon>
        <taxon>Agaricomycotina</taxon>
        <taxon>Agaricomycetes</taxon>
        <taxon>Agaricomycetidae</taxon>
        <taxon>Agaricales</taxon>
        <taxon>Agaricineae</taxon>
        <taxon>Strophariaceae</taxon>
        <taxon>Psilocybe</taxon>
    </lineage>
</organism>
<feature type="region of interest" description="Disordered" evidence="5">
    <location>
        <begin position="468"/>
        <end position="526"/>
    </location>
</feature>
<accession>A0A8H5AXJ5</accession>
<feature type="transmembrane region" description="Helical" evidence="6">
    <location>
        <begin position="342"/>
        <end position="367"/>
    </location>
</feature>
<dbReference type="SUPFAM" id="SSF103473">
    <property type="entry name" value="MFS general substrate transporter"/>
    <property type="match status" value="1"/>
</dbReference>
<sequence length="526" mass="55943">MVEIQDQTSRLTGVQLFVVFVGLNLALLTSFLDATSVSTALPDIADDLNAGTRGAWITLTSSLALLAFGNLLCGFAKSEAWLYACRAIAGIGGGGTNSLTVMIILSDIVSIHKRAKDQSLLGISIALGFGVGPLIGGALSEKASWRWAFWFTVSLNVFTIALIWFLLPLKHVTGGVKLMKIDWFGSFVSLAAIVCILVPIPGGGTLYGWTSPAFLATLLVGVALAVVVLVVESKYAKLPVMPLHIFRVPTVSLVILQAFFVGMIFYGGTFFTPIYLPNVLGYSPLMPGVLILPLVLVQVFSTSASGFIIEKMDRIKPAIVAGFALWLAGQAAQTVFDRSTNVGTIVGILLVQGLGVGAAIQSGLVLAQASAAPIDRAAVTGTRNFARTSGGALGLAASNAILNNLFQKNLPPNLPADLRARVLDSMTDMPGDLDPSTRDAILDAYNNAIHWVFVYFAPDKRLRHLPNTNATAKKDEPPISWGEKFTSADASSDDGAAFREKEEKTRDVDVSTDFPSVGPTRQNSRT</sequence>
<dbReference type="PANTHER" id="PTHR23501">
    <property type="entry name" value="MAJOR FACILITATOR SUPERFAMILY"/>
    <property type="match status" value="1"/>
</dbReference>
<feature type="transmembrane region" description="Helical" evidence="6">
    <location>
        <begin position="318"/>
        <end position="336"/>
    </location>
</feature>
<feature type="transmembrane region" description="Helical" evidence="6">
    <location>
        <begin position="120"/>
        <end position="139"/>
    </location>
</feature>
<dbReference type="Proteomes" id="UP000567179">
    <property type="component" value="Unassembled WGS sequence"/>
</dbReference>
<dbReference type="Gene3D" id="1.20.1250.20">
    <property type="entry name" value="MFS general substrate transporter like domains"/>
    <property type="match status" value="2"/>
</dbReference>
<name>A0A8H5AXJ5_9AGAR</name>
<feature type="compositionally biased region" description="Basic and acidic residues" evidence="5">
    <location>
        <begin position="496"/>
        <end position="509"/>
    </location>
</feature>
<evidence type="ECO:0000313" key="9">
    <source>
        <dbReference type="Proteomes" id="UP000567179"/>
    </source>
</evidence>
<protein>
    <recommendedName>
        <fullName evidence="7">Major facilitator superfamily (MFS) profile domain-containing protein</fullName>
    </recommendedName>
</protein>
<dbReference type="PANTHER" id="PTHR23501:SF78">
    <property type="entry name" value="MAJOR FACILITATOR SUPERFAMILY (MFS) PROFILE DOMAIN-CONTAINING PROTEIN-RELATED"/>
    <property type="match status" value="1"/>
</dbReference>
<feature type="transmembrane region" description="Helical" evidence="6">
    <location>
        <begin position="181"/>
        <end position="200"/>
    </location>
</feature>
<evidence type="ECO:0000259" key="7">
    <source>
        <dbReference type="PROSITE" id="PS50850"/>
    </source>
</evidence>
<dbReference type="InterPro" id="IPR036259">
    <property type="entry name" value="MFS_trans_sf"/>
</dbReference>
<feature type="transmembrane region" description="Helical" evidence="6">
    <location>
        <begin position="251"/>
        <end position="276"/>
    </location>
</feature>
<dbReference type="GO" id="GO:0005886">
    <property type="term" value="C:plasma membrane"/>
    <property type="evidence" value="ECO:0007669"/>
    <property type="project" value="TreeGrafter"/>
</dbReference>
<dbReference type="InterPro" id="IPR011701">
    <property type="entry name" value="MFS"/>
</dbReference>
<proteinExistence type="predicted"/>
<feature type="transmembrane region" description="Helical" evidence="6">
    <location>
        <begin position="288"/>
        <end position="309"/>
    </location>
</feature>
<feature type="transmembrane region" description="Helical" evidence="6">
    <location>
        <begin position="12"/>
        <end position="34"/>
    </location>
</feature>
<comment type="subcellular location">
    <subcellularLocation>
        <location evidence="1">Membrane</location>
        <topology evidence="1">Multi-pass membrane protein</topology>
    </subcellularLocation>
</comment>
<evidence type="ECO:0000256" key="6">
    <source>
        <dbReference type="SAM" id="Phobius"/>
    </source>
</evidence>
<evidence type="ECO:0000256" key="2">
    <source>
        <dbReference type="ARBA" id="ARBA00022692"/>
    </source>
</evidence>
<dbReference type="Pfam" id="PF07690">
    <property type="entry name" value="MFS_1"/>
    <property type="match status" value="1"/>
</dbReference>
<feature type="domain" description="Major facilitator superfamily (MFS) profile" evidence="7">
    <location>
        <begin position="1"/>
        <end position="462"/>
    </location>
</feature>
<dbReference type="AlphaFoldDB" id="A0A8H5AXJ5"/>
<evidence type="ECO:0000256" key="1">
    <source>
        <dbReference type="ARBA" id="ARBA00004141"/>
    </source>
</evidence>
<feature type="transmembrane region" description="Helical" evidence="6">
    <location>
        <begin position="145"/>
        <end position="169"/>
    </location>
</feature>
<evidence type="ECO:0000256" key="4">
    <source>
        <dbReference type="ARBA" id="ARBA00023136"/>
    </source>
</evidence>
<evidence type="ECO:0000256" key="5">
    <source>
        <dbReference type="SAM" id="MobiDB-lite"/>
    </source>
</evidence>
<keyword evidence="2 6" id="KW-0812">Transmembrane</keyword>
<comment type="caution">
    <text evidence="8">The sequence shown here is derived from an EMBL/GenBank/DDBJ whole genome shotgun (WGS) entry which is preliminary data.</text>
</comment>
<dbReference type="GO" id="GO:0022857">
    <property type="term" value="F:transmembrane transporter activity"/>
    <property type="evidence" value="ECO:0007669"/>
    <property type="project" value="InterPro"/>
</dbReference>